<sequence>MPAKYSDNGNWIGNAKGEEWFNEMLDFLERNDCMTPIFEAKLTTAKNSSEVGETFKKSGNLIIIPPLKRQLSGDWSGKGGWLTMWSENKQAFQLIQPKNDWLMRSAGTIYRYKQNRWVFQSGEVFSDNIVLTTTVNGAELPSAYYSTRGAVFIVQDKIFICYNTSAGNKWYQIATVP</sequence>
<protein>
    <submittedName>
        <fullName evidence="1">Uncharacterized protein</fullName>
    </submittedName>
</protein>
<name>A0A8S5S4E8_9CAUD</name>
<accession>A0A8S5S4E8</accession>
<organism evidence="1">
    <name type="scientific">Siphoviridae sp. ctJ7x27</name>
    <dbReference type="NCBI Taxonomy" id="2827835"/>
    <lineage>
        <taxon>Viruses</taxon>
        <taxon>Duplodnaviria</taxon>
        <taxon>Heunggongvirae</taxon>
        <taxon>Uroviricota</taxon>
        <taxon>Caudoviricetes</taxon>
    </lineage>
</organism>
<proteinExistence type="predicted"/>
<dbReference type="EMBL" id="BK032517">
    <property type="protein sequence ID" value="DAF45691.1"/>
    <property type="molecule type" value="Genomic_DNA"/>
</dbReference>
<evidence type="ECO:0000313" key="1">
    <source>
        <dbReference type="EMBL" id="DAF45691.1"/>
    </source>
</evidence>
<reference evidence="1" key="1">
    <citation type="journal article" date="2021" name="Proc. Natl. Acad. Sci. U.S.A.">
        <title>A Catalog of Tens of Thousands of Viruses from Human Metagenomes Reveals Hidden Associations with Chronic Diseases.</title>
        <authorList>
            <person name="Tisza M.J."/>
            <person name="Buck C.B."/>
        </authorList>
    </citation>
    <scope>NUCLEOTIDE SEQUENCE</scope>
    <source>
        <strain evidence="1">CtJ7x27</strain>
    </source>
</reference>